<keyword evidence="5 6" id="KW-0472">Membrane</keyword>
<dbReference type="PATRIC" id="fig|883081.3.peg.222"/>
<keyword evidence="3 6" id="KW-0812">Transmembrane</keyword>
<comment type="subcellular location">
    <subcellularLocation>
        <location evidence="6">Cell membrane</location>
        <topology evidence="6">Multi-pass membrane protein</topology>
    </subcellularLocation>
    <subcellularLocation>
        <location evidence="1">Membrane</location>
        <topology evidence="1">Multi-pass membrane protein</topology>
    </subcellularLocation>
</comment>
<proteinExistence type="inferred from homology"/>
<keyword evidence="4 6" id="KW-1133">Transmembrane helix</keyword>
<feature type="transmembrane region" description="Helical" evidence="6">
    <location>
        <begin position="76"/>
        <end position="97"/>
    </location>
</feature>
<dbReference type="PANTHER" id="PTHR30177:SF4">
    <property type="entry name" value="OSMOPROTECTANT IMPORT PERMEASE PROTEIN OSMW"/>
    <property type="match status" value="1"/>
</dbReference>
<accession>K9EAC7</accession>
<comment type="caution">
    <text evidence="8">The sequence shown here is derived from an EMBL/GenBank/DDBJ whole genome shotgun (WGS) entry which is preliminary data.</text>
</comment>
<keyword evidence="2 6" id="KW-0813">Transport</keyword>
<reference evidence="8 9" key="1">
    <citation type="submission" date="2012-09" db="EMBL/GenBank/DDBJ databases">
        <title>The Genome Sequence of Alloiococcus otitis ATCC 51267.</title>
        <authorList>
            <consortium name="The Broad Institute Genome Sequencing Platform"/>
            <person name="Earl A."/>
            <person name="Ward D."/>
            <person name="Feldgarden M."/>
            <person name="Gevers D."/>
            <person name="Huys G."/>
            <person name="Walker B."/>
            <person name="Young S.K."/>
            <person name="Zeng Q."/>
            <person name="Gargeya S."/>
            <person name="Fitzgerald M."/>
            <person name="Haas B."/>
            <person name="Abouelleil A."/>
            <person name="Alvarado L."/>
            <person name="Arachchi H.M."/>
            <person name="Berlin A.M."/>
            <person name="Chapman S.B."/>
            <person name="Goldberg J."/>
            <person name="Griggs A."/>
            <person name="Gujja S."/>
            <person name="Hansen M."/>
            <person name="Howarth C."/>
            <person name="Imamovic A."/>
            <person name="Larimer J."/>
            <person name="McCowen C."/>
            <person name="Montmayeur A."/>
            <person name="Murphy C."/>
            <person name="Neiman D."/>
            <person name="Pearson M."/>
            <person name="Priest M."/>
            <person name="Roberts A."/>
            <person name="Saif S."/>
            <person name="Shea T."/>
            <person name="Sisk P."/>
            <person name="Sykes S."/>
            <person name="Wortman J."/>
            <person name="Nusbaum C."/>
            <person name="Birren B."/>
        </authorList>
    </citation>
    <scope>NUCLEOTIDE SEQUENCE [LARGE SCALE GENOMIC DNA]</scope>
    <source>
        <strain evidence="8 9">ATCC 51267</strain>
    </source>
</reference>
<dbReference type="GO" id="GO:0055085">
    <property type="term" value="P:transmembrane transport"/>
    <property type="evidence" value="ECO:0007669"/>
    <property type="project" value="InterPro"/>
</dbReference>
<dbReference type="PANTHER" id="PTHR30177">
    <property type="entry name" value="GLYCINE BETAINE/L-PROLINE TRANSPORT SYSTEM PERMEASE PROTEIN PROW"/>
    <property type="match status" value="1"/>
</dbReference>
<organism evidence="8 9">
    <name type="scientific">Alloiococcus otitis ATCC 51267</name>
    <dbReference type="NCBI Taxonomy" id="883081"/>
    <lineage>
        <taxon>Bacteria</taxon>
        <taxon>Bacillati</taxon>
        <taxon>Bacillota</taxon>
        <taxon>Bacilli</taxon>
        <taxon>Lactobacillales</taxon>
        <taxon>Carnobacteriaceae</taxon>
        <taxon>Alloiococcus</taxon>
    </lineage>
</organism>
<dbReference type="InterPro" id="IPR051204">
    <property type="entry name" value="ABC_transp_perm/SBD"/>
</dbReference>
<evidence type="ECO:0000313" key="8">
    <source>
        <dbReference type="EMBL" id="EKU94189.1"/>
    </source>
</evidence>
<evidence type="ECO:0000256" key="4">
    <source>
        <dbReference type="ARBA" id="ARBA00022989"/>
    </source>
</evidence>
<dbReference type="PROSITE" id="PS50928">
    <property type="entry name" value="ABC_TM1"/>
    <property type="match status" value="1"/>
</dbReference>
<evidence type="ECO:0000256" key="2">
    <source>
        <dbReference type="ARBA" id="ARBA00022448"/>
    </source>
</evidence>
<comment type="similarity">
    <text evidence="6">Belongs to the binding-protein-dependent transport system permease family.</text>
</comment>
<dbReference type="HOGENOM" id="CLU_046113_7_2_9"/>
<dbReference type="InterPro" id="IPR035906">
    <property type="entry name" value="MetI-like_sf"/>
</dbReference>
<feature type="transmembrane region" description="Helical" evidence="6">
    <location>
        <begin position="103"/>
        <end position="123"/>
    </location>
</feature>
<dbReference type="GO" id="GO:0031460">
    <property type="term" value="P:glycine betaine transport"/>
    <property type="evidence" value="ECO:0007669"/>
    <property type="project" value="TreeGrafter"/>
</dbReference>
<gene>
    <name evidence="8" type="ORF">HMPREF9698_00221</name>
</gene>
<dbReference type="FunFam" id="1.10.3720.10:FF:000001">
    <property type="entry name" value="Glycine betaine ABC transporter, permease"/>
    <property type="match status" value="1"/>
</dbReference>
<feature type="transmembrane region" description="Helical" evidence="6">
    <location>
        <begin position="196"/>
        <end position="221"/>
    </location>
</feature>
<dbReference type="EMBL" id="AGXA01000004">
    <property type="protein sequence ID" value="EKU94189.1"/>
    <property type="molecule type" value="Genomic_DNA"/>
</dbReference>
<evidence type="ECO:0000256" key="6">
    <source>
        <dbReference type="RuleBase" id="RU363032"/>
    </source>
</evidence>
<feature type="transmembrane region" description="Helical" evidence="6">
    <location>
        <begin position="42"/>
        <end position="64"/>
    </location>
</feature>
<evidence type="ECO:0000259" key="7">
    <source>
        <dbReference type="PROSITE" id="PS50928"/>
    </source>
</evidence>
<name>K9EAC7_9LACT</name>
<dbReference type="Proteomes" id="UP000009875">
    <property type="component" value="Unassembled WGS sequence"/>
</dbReference>
<dbReference type="InterPro" id="IPR000515">
    <property type="entry name" value="MetI-like"/>
</dbReference>
<dbReference type="GO" id="GO:0005886">
    <property type="term" value="C:plasma membrane"/>
    <property type="evidence" value="ECO:0007669"/>
    <property type="project" value="UniProtKB-SubCell"/>
</dbReference>
<sequence length="233" mass="25183">MDTIIQNFEGLEDVANMSVFQQFFYYFQQNGAYVWDQFARHFLISIYGVLLAAVIAIPLGFYIARKSKLADWVITIANLIQTIPSIAILSLFMLAMGLGPNTVIATVFVYSLLPILKNTYAGVRNVDRAVMDSAKGMGMTRWQQTYKVELPLALSVIMAGVRNALVVGIGIAAIGTFIGAGGLGDIIQRGVNATDGAAIILAGAIPIALMAVIMDVVFGLIERYLDPVKGKTN</sequence>
<dbReference type="STRING" id="883081.HMPREF9698_00221"/>
<dbReference type="AlphaFoldDB" id="K9EAC7"/>
<dbReference type="SUPFAM" id="SSF161098">
    <property type="entry name" value="MetI-like"/>
    <property type="match status" value="1"/>
</dbReference>
<dbReference type="CDD" id="cd06261">
    <property type="entry name" value="TM_PBP2"/>
    <property type="match status" value="1"/>
</dbReference>
<evidence type="ECO:0000313" key="9">
    <source>
        <dbReference type="Proteomes" id="UP000009875"/>
    </source>
</evidence>
<dbReference type="RefSeq" id="WP_003776477.1">
    <property type="nucleotide sequence ID" value="NZ_JH992957.1"/>
</dbReference>
<feature type="transmembrane region" description="Helical" evidence="6">
    <location>
        <begin position="164"/>
        <end position="184"/>
    </location>
</feature>
<feature type="domain" description="ABC transmembrane type-1" evidence="7">
    <location>
        <begin position="38"/>
        <end position="218"/>
    </location>
</feature>
<evidence type="ECO:0000256" key="1">
    <source>
        <dbReference type="ARBA" id="ARBA00004141"/>
    </source>
</evidence>
<protein>
    <recommendedName>
        <fullName evidence="7">ABC transmembrane type-1 domain-containing protein</fullName>
    </recommendedName>
</protein>
<evidence type="ECO:0000256" key="3">
    <source>
        <dbReference type="ARBA" id="ARBA00022692"/>
    </source>
</evidence>
<keyword evidence="9" id="KW-1185">Reference proteome</keyword>
<dbReference type="Gene3D" id="1.10.3720.10">
    <property type="entry name" value="MetI-like"/>
    <property type="match status" value="1"/>
</dbReference>
<evidence type="ECO:0000256" key="5">
    <source>
        <dbReference type="ARBA" id="ARBA00023136"/>
    </source>
</evidence>
<dbReference type="eggNOG" id="COG1174">
    <property type="taxonomic scope" value="Bacteria"/>
</dbReference>
<dbReference type="Pfam" id="PF00528">
    <property type="entry name" value="BPD_transp_1"/>
    <property type="match status" value="1"/>
</dbReference>